<name>A0A316C4L0_PSESE</name>
<dbReference type="InterPro" id="IPR008920">
    <property type="entry name" value="TF_FadR/GntR_C"/>
</dbReference>
<gene>
    <name evidence="5" type="ORF">C7441_105260</name>
</gene>
<dbReference type="AlphaFoldDB" id="A0A316C4L0"/>
<keyword evidence="3" id="KW-0804">Transcription</keyword>
<dbReference type="Pfam" id="PF00392">
    <property type="entry name" value="GntR"/>
    <property type="match status" value="1"/>
</dbReference>
<evidence type="ECO:0000313" key="5">
    <source>
        <dbReference type="EMBL" id="PWJ84640.1"/>
    </source>
</evidence>
<dbReference type="InterPro" id="IPR011711">
    <property type="entry name" value="GntR_C"/>
</dbReference>
<dbReference type="GO" id="GO:0003700">
    <property type="term" value="F:DNA-binding transcription factor activity"/>
    <property type="evidence" value="ECO:0007669"/>
    <property type="project" value="InterPro"/>
</dbReference>
<dbReference type="Pfam" id="PF07729">
    <property type="entry name" value="FCD"/>
    <property type="match status" value="1"/>
</dbReference>
<accession>A0A316C4L0</accession>
<evidence type="ECO:0000259" key="4">
    <source>
        <dbReference type="PROSITE" id="PS50949"/>
    </source>
</evidence>
<proteinExistence type="predicted"/>
<dbReference type="InterPro" id="IPR000524">
    <property type="entry name" value="Tscrpt_reg_HTH_GntR"/>
</dbReference>
<evidence type="ECO:0000256" key="3">
    <source>
        <dbReference type="ARBA" id="ARBA00023163"/>
    </source>
</evidence>
<dbReference type="PANTHER" id="PTHR43537">
    <property type="entry name" value="TRANSCRIPTIONAL REGULATOR, GNTR FAMILY"/>
    <property type="match status" value="1"/>
</dbReference>
<dbReference type="GO" id="GO:0003677">
    <property type="term" value="F:DNA binding"/>
    <property type="evidence" value="ECO:0007669"/>
    <property type="project" value="UniProtKB-KW"/>
</dbReference>
<dbReference type="SMART" id="SM00345">
    <property type="entry name" value="HTH_GNTR"/>
    <property type="match status" value="1"/>
</dbReference>
<sequence length="223" mass="25402">MKLEKLSLVDRAVQQLRRMIIGAVLHPNQRLTEQELCANMEVGRGTVRAALAALTAENLVVRRPYAGWAVQAVDDNVLRETYEVRGALEELSARLLARHLDEPAKAQLLSSYEHLIASEADGTAEERLRADLAFHAGIVRTSGNDLLIRQYESISGRTEWLYRWSEKNWPRRINLIDWHKPIFEAILAGNEEAAALAVRSHTYRSLHDDMRDLQNKSVQQDQE</sequence>
<dbReference type="SMART" id="SM00895">
    <property type="entry name" value="FCD"/>
    <property type="match status" value="1"/>
</dbReference>
<dbReference type="Proteomes" id="UP000245396">
    <property type="component" value="Unassembled WGS sequence"/>
</dbReference>
<keyword evidence="6" id="KW-1185">Reference proteome</keyword>
<dbReference type="CDD" id="cd07377">
    <property type="entry name" value="WHTH_GntR"/>
    <property type="match status" value="1"/>
</dbReference>
<keyword evidence="1" id="KW-0805">Transcription regulation</keyword>
<dbReference type="STRING" id="1192868.GCA_000304395_00272"/>
<dbReference type="SUPFAM" id="SSF46785">
    <property type="entry name" value="Winged helix' DNA-binding domain"/>
    <property type="match status" value="1"/>
</dbReference>
<evidence type="ECO:0000256" key="2">
    <source>
        <dbReference type="ARBA" id="ARBA00023125"/>
    </source>
</evidence>
<dbReference type="InterPro" id="IPR036388">
    <property type="entry name" value="WH-like_DNA-bd_sf"/>
</dbReference>
<dbReference type="EMBL" id="QGGG01000005">
    <property type="protein sequence ID" value="PWJ84640.1"/>
    <property type="molecule type" value="Genomic_DNA"/>
</dbReference>
<keyword evidence="2 5" id="KW-0238">DNA-binding</keyword>
<dbReference type="PROSITE" id="PS50949">
    <property type="entry name" value="HTH_GNTR"/>
    <property type="match status" value="1"/>
</dbReference>
<comment type="caution">
    <text evidence="5">The sequence shown here is derived from an EMBL/GenBank/DDBJ whole genome shotgun (WGS) entry which is preliminary data.</text>
</comment>
<evidence type="ECO:0000256" key="1">
    <source>
        <dbReference type="ARBA" id="ARBA00023015"/>
    </source>
</evidence>
<dbReference type="Gene3D" id="1.20.120.530">
    <property type="entry name" value="GntR ligand-binding domain-like"/>
    <property type="match status" value="1"/>
</dbReference>
<protein>
    <submittedName>
        <fullName evidence="5">DNA-binding GntR family transcriptional regulator</fullName>
    </submittedName>
</protein>
<dbReference type="InterPro" id="IPR036390">
    <property type="entry name" value="WH_DNA-bd_sf"/>
</dbReference>
<dbReference type="SUPFAM" id="SSF48008">
    <property type="entry name" value="GntR ligand-binding domain-like"/>
    <property type="match status" value="1"/>
</dbReference>
<organism evidence="5 6">
    <name type="scientific">Pseudaminobacter salicylatoxidans</name>
    <dbReference type="NCBI Taxonomy" id="93369"/>
    <lineage>
        <taxon>Bacteria</taxon>
        <taxon>Pseudomonadati</taxon>
        <taxon>Pseudomonadota</taxon>
        <taxon>Alphaproteobacteria</taxon>
        <taxon>Hyphomicrobiales</taxon>
        <taxon>Phyllobacteriaceae</taxon>
        <taxon>Pseudaminobacter</taxon>
    </lineage>
</organism>
<feature type="domain" description="HTH gntR-type" evidence="4">
    <location>
        <begin position="6"/>
        <end position="73"/>
    </location>
</feature>
<dbReference type="Gene3D" id="1.10.10.10">
    <property type="entry name" value="Winged helix-like DNA-binding domain superfamily/Winged helix DNA-binding domain"/>
    <property type="match status" value="1"/>
</dbReference>
<reference evidence="5 6" key="1">
    <citation type="submission" date="2018-05" db="EMBL/GenBank/DDBJ databases">
        <title>Genomic Encyclopedia of Type Strains, Phase IV (KMG-IV): sequencing the most valuable type-strain genomes for metagenomic binning, comparative biology and taxonomic classification.</title>
        <authorList>
            <person name="Goeker M."/>
        </authorList>
    </citation>
    <scope>NUCLEOTIDE SEQUENCE [LARGE SCALE GENOMIC DNA]</scope>
    <source>
        <strain evidence="5 6">DSM 6986</strain>
    </source>
</reference>
<dbReference type="RefSeq" id="WP_170125071.1">
    <property type="nucleotide sequence ID" value="NZ_QGGG01000005.1"/>
</dbReference>
<evidence type="ECO:0000313" key="6">
    <source>
        <dbReference type="Proteomes" id="UP000245396"/>
    </source>
</evidence>
<dbReference type="PANTHER" id="PTHR43537:SF5">
    <property type="entry name" value="UXU OPERON TRANSCRIPTIONAL REGULATOR"/>
    <property type="match status" value="1"/>
</dbReference>